<evidence type="ECO:0000313" key="10">
    <source>
        <dbReference type="EMBL" id="BAY53417.1"/>
    </source>
</evidence>
<evidence type="ECO:0000256" key="3">
    <source>
        <dbReference type="ARBA" id="ARBA00023015"/>
    </source>
</evidence>
<evidence type="ECO:0000256" key="1">
    <source>
        <dbReference type="ARBA" id="ARBA00022553"/>
    </source>
</evidence>
<evidence type="ECO:0000313" key="11">
    <source>
        <dbReference type="Proteomes" id="UP000217895"/>
    </source>
</evidence>
<dbReference type="GO" id="GO:0032993">
    <property type="term" value="C:protein-DNA complex"/>
    <property type="evidence" value="ECO:0007669"/>
    <property type="project" value="TreeGrafter"/>
</dbReference>
<evidence type="ECO:0000256" key="6">
    <source>
        <dbReference type="PROSITE-ProRule" id="PRU00169"/>
    </source>
</evidence>
<dbReference type="Gene3D" id="3.40.50.2300">
    <property type="match status" value="1"/>
</dbReference>
<dbReference type="SMART" id="SM00448">
    <property type="entry name" value="REC"/>
    <property type="match status" value="1"/>
</dbReference>
<dbReference type="PANTHER" id="PTHR48111:SF15">
    <property type="entry name" value="OMPR SUBFAMILY"/>
    <property type="match status" value="1"/>
</dbReference>
<evidence type="ECO:0000256" key="4">
    <source>
        <dbReference type="ARBA" id="ARBA00023125"/>
    </source>
</evidence>
<evidence type="ECO:0000259" key="9">
    <source>
        <dbReference type="PROSITE" id="PS51755"/>
    </source>
</evidence>
<dbReference type="GO" id="GO:0000156">
    <property type="term" value="F:phosphorelay response regulator activity"/>
    <property type="evidence" value="ECO:0007669"/>
    <property type="project" value="TreeGrafter"/>
</dbReference>
<keyword evidence="1 6" id="KW-0597">Phosphoprotein</keyword>
<dbReference type="Gene3D" id="1.10.10.10">
    <property type="entry name" value="Winged helix-like DNA-binding domain superfamily/Winged helix DNA-binding domain"/>
    <property type="match status" value="1"/>
</dbReference>
<feature type="domain" description="OmpR/PhoB-type" evidence="9">
    <location>
        <begin position="124"/>
        <end position="223"/>
    </location>
</feature>
<dbReference type="InterPro" id="IPR001789">
    <property type="entry name" value="Sig_transdc_resp-reg_receiver"/>
</dbReference>
<dbReference type="EMBL" id="AP018203">
    <property type="protein sequence ID" value="BAY53417.1"/>
    <property type="molecule type" value="Genomic_DNA"/>
</dbReference>
<dbReference type="PANTHER" id="PTHR48111">
    <property type="entry name" value="REGULATOR OF RPOS"/>
    <property type="match status" value="1"/>
</dbReference>
<evidence type="ECO:0000256" key="2">
    <source>
        <dbReference type="ARBA" id="ARBA00023012"/>
    </source>
</evidence>
<dbReference type="InterPro" id="IPR039420">
    <property type="entry name" value="WalR-like"/>
</dbReference>
<dbReference type="Pfam" id="PF00072">
    <property type="entry name" value="Response_reg"/>
    <property type="match status" value="1"/>
</dbReference>
<keyword evidence="11" id="KW-1185">Reference proteome</keyword>
<dbReference type="PROSITE" id="PS51755">
    <property type="entry name" value="OMPR_PHOB"/>
    <property type="match status" value="1"/>
</dbReference>
<dbReference type="FunFam" id="3.40.50.2300:FF:000002">
    <property type="entry name" value="DNA-binding response regulator PhoP"/>
    <property type="match status" value="1"/>
</dbReference>
<dbReference type="GO" id="GO:0006355">
    <property type="term" value="P:regulation of DNA-templated transcription"/>
    <property type="evidence" value="ECO:0007669"/>
    <property type="project" value="InterPro"/>
</dbReference>
<dbReference type="Proteomes" id="UP000217895">
    <property type="component" value="Chromosome"/>
</dbReference>
<dbReference type="InterPro" id="IPR036388">
    <property type="entry name" value="WH-like_DNA-bd_sf"/>
</dbReference>
<gene>
    <name evidence="10" type="ORF">NIES2135_02220</name>
</gene>
<sequence length="233" mass="26214">MRILLVEDDVRLAETLAEALSDQLYVVDIATDGESGWHQARVVEYDLIVLDVMLPELDGFSLCQRLRSHRYDLPILMLTACDTLNDEINGLDVGADDYLVKPVDLQKLFARIRALLRRGSVSTTPVLTWGDLSLNPSTCEVSYRDTPIHLTPKEYAILELLLRNGRRVLSRSVMIDHAWSSESSPEEPTVKVHIRGLRQKLKAAGASEELIETVHSRGYRLNQPEREPNPAGC</sequence>
<proteinExistence type="predicted"/>
<dbReference type="SUPFAM" id="SSF52172">
    <property type="entry name" value="CheY-like"/>
    <property type="match status" value="1"/>
</dbReference>
<feature type="domain" description="Response regulatory" evidence="8">
    <location>
        <begin position="2"/>
        <end position="116"/>
    </location>
</feature>
<dbReference type="GO" id="GO:0005829">
    <property type="term" value="C:cytosol"/>
    <property type="evidence" value="ECO:0007669"/>
    <property type="project" value="TreeGrafter"/>
</dbReference>
<dbReference type="InterPro" id="IPR011006">
    <property type="entry name" value="CheY-like_superfamily"/>
</dbReference>
<dbReference type="Pfam" id="PF00486">
    <property type="entry name" value="Trans_reg_C"/>
    <property type="match status" value="1"/>
</dbReference>
<dbReference type="AlphaFoldDB" id="A0A1Z4JAF7"/>
<keyword evidence="4 7" id="KW-0238">DNA-binding</keyword>
<dbReference type="CDD" id="cd00383">
    <property type="entry name" value="trans_reg_C"/>
    <property type="match status" value="1"/>
</dbReference>
<dbReference type="SMART" id="SM00862">
    <property type="entry name" value="Trans_reg_C"/>
    <property type="match status" value="1"/>
</dbReference>
<organism evidence="10 11">
    <name type="scientific">Leptolyngbya boryana NIES-2135</name>
    <dbReference type="NCBI Taxonomy" id="1973484"/>
    <lineage>
        <taxon>Bacteria</taxon>
        <taxon>Bacillati</taxon>
        <taxon>Cyanobacteriota</taxon>
        <taxon>Cyanophyceae</taxon>
        <taxon>Leptolyngbyales</taxon>
        <taxon>Leptolyngbyaceae</taxon>
        <taxon>Leptolyngbya group</taxon>
        <taxon>Leptolyngbya</taxon>
    </lineage>
</organism>
<feature type="DNA-binding region" description="OmpR/PhoB-type" evidence="7">
    <location>
        <begin position="124"/>
        <end position="223"/>
    </location>
</feature>
<keyword evidence="3" id="KW-0805">Transcription regulation</keyword>
<dbReference type="InterPro" id="IPR001867">
    <property type="entry name" value="OmpR/PhoB-type_DNA-bd"/>
</dbReference>
<feature type="modified residue" description="4-aspartylphosphate" evidence="6">
    <location>
        <position position="51"/>
    </location>
</feature>
<reference evidence="10 11" key="1">
    <citation type="submission" date="2017-06" db="EMBL/GenBank/DDBJ databases">
        <title>Genome sequencing of cyanobaciteial culture collection at National Institute for Environmental Studies (NIES).</title>
        <authorList>
            <person name="Hirose Y."/>
            <person name="Shimura Y."/>
            <person name="Fujisawa T."/>
            <person name="Nakamura Y."/>
            <person name="Kawachi M."/>
        </authorList>
    </citation>
    <scope>NUCLEOTIDE SEQUENCE [LARGE SCALE GENOMIC DNA]</scope>
    <source>
        <strain evidence="10 11">NIES-2135</strain>
    </source>
</reference>
<evidence type="ECO:0000259" key="8">
    <source>
        <dbReference type="PROSITE" id="PS50110"/>
    </source>
</evidence>
<evidence type="ECO:0000256" key="7">
    <source>
        <dbReference type="PROSITE-ProRule" id="PRU01091"/>
    </source>
</evidence>
<keyword evidence="2" id="KW-0902">Two-component regulatory system</keyword>
<name>A0A1Z4JAF7_LEPBY</name>
<accession>A0A1Z4JAF7</accession>
<dbReference type="CDD" id="cd19935">
    <property type="entry name" value="REC_OmpR_CusR-like"/>
    <property type="match status" value="1"/>
</dbReference>
<dbReference type="GO" id="GO:0000976">
    <property type="term" value="F:transcription cis-regulatory region binding"/>
    <property type="evidence" value="ECO:0007669"/>
    <property type="project" value="TreeGrafter"/>
</dbReference>
<dbReference type="PROSITE" id="PS50110">
    <property type="entry name" value="RESPONSE_REGULATORY"/>
    <property type="match status" value="1"/>
</dbReference>
<keyword evidence="5" id="KW-0804">Transcription</keyword>
<evidence type="ECO:0000256" key="5">
    <source>
        <dbReference type="ARBA" id="ARBA00023163"/>
    </source>
</evidence>
<protein>
    <submittedName>
        <fullName evidence="10">Two component transcriptional regulator</fullName>
    </submittedName>
</protein>